<sequence>MSSLAVVAMFNLSVRISVPSSYPSIINCCSVAQK</sequence>
<evidence type="ECO:0000313" key="1">
    <source>
        <dbReference type="EMBL" id="JAH19151.1"/>
    </source>
</evidence>
<accession>A0A0E9QQC8</accession>
<name>A0A0E9QQC8_ANGAN</name>
<proteinExistence type="predicted"/>
<dbReference type="EMBL" id="GBXM01089426">
    <property type="protein sequence ID" value="JAH19151.1"/>
    <property type="molecule type" value="Transcribed_RNA"/>
</dbReference>
<reference evidence="1" key="1">
    <citation type="submission" date="2014-11" db="EMBL/GenBank/DDBJ databases">
        <authorList>
            <person name="Amaro Gonzalez C."/>
        </authorList>
    </citation>
    <scope>NUCLEOTIDE SEQUENCE</scope>
</reference>
<protein>
    <submittedName>
        <fullName evidence="1">Uncharacterized protein</fullName>
    </submittedName>
</protein>
<organism evidence="1">
    <name type="scientific">Anguilla anguilla</name>
    <name type="common">European freshwater eel</name>
    <name type="synonym">Muraena anguilla</name>
    <dbReference type="NCBI Taxonomy" id="7936"/>
    <lineage>
        <taxon>Eukaryota</taxon>
        <taxon>Metazoa</taxon>
        <taxon>Chordata</taxon>
        <taxon>Craniata</taxon>
        <taxon>Vertebrata</taxon>
        <taxon>Euteleostomi</taxon>
        <taxon>Actinopterygii</taxon>
        <taxon>Neopterygii</taxon>
        <taxon>Teleostei</taxon>
        <taxon>Anguilliformes</taxon>
        <taxon>Anguillidae</taxon>
        <taxon>Anguilla</taxon>
    </lineage>
</organism>
<dbReference type="AlphaFoldDB" id="A0A0E9QQC8"/>
<reference evidence="1" key="2">
    <citation type="journal article" date="2015" name="Fish Shellfish Immunol.">
        <title>Early steps in the European eel (Anguilla anguilla)-Vibrio vulnificus interaction in the gills: Role of the RtxA13 toxin.</title>
        <authorList>
            <person name="Callol A."/>
            <person name="Pajuelo D."/>
            <person name="Ebbesson L."/>
            <person name="Teles M."/>
            <person name="MacKenzie S."/>
            <person name="Amaro C."/>
        </authorList>
    </citation>
    <scope>NUCLEOTIDE SEQUENCE</scope>
</reference>